<dbReference type="SUPFAM" id="SSF58100">
    <property type="entry name" value="Bacterial hemolysins"/>
    <property type="match status" value="1"/>
</dbReference>
<gene>
    <name evidence="1" type="ORF">ANOM_005178</name>
</gene>
<dbReference type="AlphaFoldDB" id="A0A0L1J4P2"/>
<dbReference type="Proteomes" id="UP000037505">
    <property type="component" value="Unassembled WGS sequence"/>
</dbReference>
<reference evidence="1 2" key="1">
    <citation type="submission" date="2014-06" db="EMBL/GenBank/DDBJ databases">
        <title>The Genome of the Aflatoxigenic Filamentous Fungus Aspergillus nomius.</title>
        <authorList>
            <person name="Moore M.G."/>
            <person name="Shannon B.M."/>
            <person name="Brian M.M."/>
        </authorList>
    </citation>
    <scope>NUCLEOTIDE SEQUENCE [LARGE SCALE GENOMIC DNA]</scope>
    <source>
        <strain evidence="1 2">NRRL 13137</strain>
    </source>
</reference>
<dbReference type="RefSeq" id="XP_015407632.1">
    <property type="nucleotide sequence ID" value="XM_015550435.1"/>
</dbReference>
<name>A0A0L1J4P2_ASPN3</name>
<proteinExistence type="predicted"/>
<evidence type="ECO:0000313" key="2">
    <source>
        <dbReference type="Proteomes" id="UP000037505"/>
    </source>
</evidence>
<comment type="caution">
    <text evidence="1">The sequence shown here is derived from an EMBL/GenBank/DDBJ whole genome shotgun (WGS) entry which is preliminary data.</text>
</comment>
<dbReference type="EMBL" id="JNOM01000105">
    <property type="protein sequence ID" value="KNG86709.1"/>
    <property type="molecule type" value="Genomic_DNA"/>
</dbReference>
<sequence length="456" mass="52829">MPTQVGEMVLERRTHYRRALRTIMQTICRLETENIDQHDAEKAGIQQRSMSLESSFDKPYFFIPYQDEYHPTEREYSTYVPDVEDRLNCEGFHLYMDSCISQVYPEDDNRPFGVGYKAWPDLNLGELAEYSKYYWTASFTGFALPTHEPLPHMKCLIHSEATGDNRLLRGELIAIVKIMTARLNTKSLRPHTVAPVLLYSIMGPQQIRVLEAYFDGKNLIIRKTKLYDMKQEDMETGFLREIEYKENVGSLNQRYNKTKLKKEGKEYNSCIEYLDSDVAAATAQLISFEEQMQKDRKVIRGSEEDQMKWFWVPFWGWNNSIQMSKKTEEATKTFEATRKKLIGRGGKTMQVTRLISILRPLCFQFDDLIGKMGTAITALNETVRLFDSQASNYSSIIISLERMKLGVDSRDFDLRDMNIESGIHRAVESFTKVKKLAEEFQKTALLTIQGGDGDKL</sequence>
<organism evidence="1 2">
    <name type="scientific">Aspergillus nomiae NRRL (strain ATCC 15546 / NRRL 13137 / CBS 260.88 / M93)</name>
    <dbReference type="NCBI Taxonomy" id="1509407"/>
    <lineage>
        <taxon>Eukaryota</taxon>
        <taxon>Fungi</taxon>
        <taxon>Dikarya</taxon>
        <taxon>Ascomycota</taxon>
        <taxon>Pezizomycotina</taxon>
        <taxon>Eurotiomycetes</taxon>
        <taxon>Eurotiomycetidae</taxon>
        <taxon>Eurotiales</taxon>
        <taxon>Aspergillaceae</taxon>
        <taxon>Aspergillus</taxon>
        <taxon>Aspergillus subgen. Circumdati</taxon>
    </lineage>
</organism>
<keyword evidence="2" id="KW-1185">Reference proteome</keyword>
<evidence type="ECO:0000313" key="1">
    <source>
        <dbReference type="EMBL" id="KNG86709.1"/>
    </source>
</evidence>
<accession>A0A0L1J4P2</accession>
<dbReference type="STRING" id="1509407.A0A0L1J4P2"/>
<dbReference type="OrthoDB" id="4453902at2759"/>
<protein>
    <submittedName>
        <fullName evidence="1">Uncharacterized protein</fullName>
    </submittedName>
</protein>
<dbReference type="Gene3D" id="1.20.1170.10">
    <property type="match status" value="1"/>
</dbReference>
<dbReference type="GeneID" id="26806982"/>